<dbReference type="Proteomes" id="UP001423409">
    <property type="component" value="Unassembled WGS sequence"/>
</dbReference>
<keyword evidence="2" id="KW-1185">Reference proteome</keyword>
<evidence type="ECO:0000313" key="1">
    <source>
        <dbReference type="EMBL" id="GAA5440668.1"/>
    </source>
</evidence>
<protein>
    <submittedName>
        <fullName evidence="1">Uncharacterized protein</fullName>
    </submittedName>
</protein>
<gene>
    <name evidence="1" type="ORF">Dcae01_02185</name>
</gene>
<name>A0ABP9UD27_9DEIO</name>
<sequence>MLLKLRDAQTLGPQRSAQLQAELLATLTPAQGQSLRAHLRAREVQVQGLLARTRIAAPDGPVSPARQALNLLTPGGAAVVSALVQTPDLNPYRAEGVNRELLRTLLALLER</sequence>
<comment type="caution">
    <text evidence="1">The sequence shown here is derived from an EMBL/GenBank/DDBJ whole genome shotgun (WGS) entry which is preliminary data.</text>
</comment>
<reference evidence="1 2" key="1">
    <citation type="submission" date="2024-02" db="EMBL/GenBank/DDBJ databases">
        <title>Deinococcus caeni NBRC 101312.</title>
        <authorList>
            <person name="Ichikawa N."/>
            <person name="Katano-Makiyama Y."/>
            <person name="Hidaka K."/>
        </authorList>
    </citation>
    <scope>NUCLEOTIDE SEQUENCE [LARGE SCALE GENOMIC DNA]</scope>
    <source>
        <strain evidence="1 2">NBRC 101312</strain>
    </source>
</reference>
<proteinExistence type="predicted"/>
<evidence type="ECO:0000313" key="2">
    <source>
        <dbReference type="Proteomes" id="UP001423409"/>
    </source>
</evidence>
<organism evidence="1 2">
    <name type="scientific">Deinococcus caeni</name>
    <dbReference type="NCBI Taxonomy" id="569127"/>
    <lineage>
        <taxon>Bacteria</taxon>
        <taxon>Thermotogati</taxon>
        <taxon>Deinococcota</taxon>
        <taxon>Deinococci</taxon>
        <taxon>Deinococcales</taxon>
        <taxon>Deinococcaceae</taxon>
        <taxon>Deinococcus</taxon>
    </lineage>
</organism>
<accession>A0ABP9UD27</accession>
<dbReference type="EMBL" id="BAABQU010000025">
    <property type="protein sequence ID" value="GAA5440668.1"/>
    <property type="molecule type" value="Genomic_DNA"/>
</dbReference>
<dbReference type="RefSeq" id="WP_345445412.1">
    <property type="nucleotide sequence ID" value="NZ_BAABQU010000025.1"/>
</dbReference>